<evidence type="ECO:0000313" key="3">
    <source>
        <dbReference type="Proteomes" id="UP001465976"/>
    </source>
</evidence>
<feature type="region of interest" description="Disordered" evidence="1">
    <location>
        <begin position="30"/>
        <end position="103"/>
    </location>
</feature>
<name>A0ABR3FLF9_9AGAR</name>
<accession>A0ABR3FLF9</accession>
<dbReference type="Proteomes" id="UP001465976">
    <property type="component" value="Unassembled WGS sequence"/>
</dbReference>
<evidence type="ECO:0000256" key="1">
    <source>
        <dbReference type="SAM" id="MobiDB-lite"/>
    </source>
</evidence>
<dbReference type="EMBL" id="JBAHYK010000262">
    <property type="protein sequence ID" value="KAL0575924.1"/>
    <property type="molecule type" value="Genomic_DNA"/>
</dbReference>
<evidence type="ECO:0000313" key="2">
    <source>
        <dbReference type="EMBL" id="KAL0575924.1"/>
    </source>
</evidence>
<keyword evidence="3" id="KW-1185">Reference proteome</keyword>
<organism evidence="2 3">
    <name type="scientific">Marasmius crinis-equi</name>
    <dbReference type="NCBI Taxonomy" id="585013"/>
    <lineage>
        <taxon>Eukaryota</taxon>
        <taxon>Fungi</taxon>
        <taxon>Dikarya</taxon>
        <taxon>Basidiomycota</taxon>
        <taxon>Agaricomycotina</taxon>
        <taxon>Agaricomycetes</taxon>
        <taxon>Agaricomycetidae</taxon>
        <taxon>Agaricales</taxon>
        <taxon>Marasmiineae</taxon>
        <taxon>Marasmiaceae</taxon>
        <taxon>Marasmius</taxon>
    </lineage>
</organism>
<gene>
    <name evidence="2" type="ORF">V5O48_006054</name>
</gene>
<feature type="compositionally biased region" description="Polar residues" evidence="1">
    <location>
        <begin position="38"/>
        <end position="68"/>
    </location>
</feature>
<protein>
    <submittedName>
        <fullName evidence="2">Uncharacterized protein</fullName>
    </submittedName>
</protein>
<sequence>MGGLFGLGVVVCTLWLVWSRKRRRQTGYYQPEPDLSEASVNPFPSGNVAQTRQVQTVPEKSSLVSESIQAELAPETASAADTETTPRAPPARDATPVPSELPNGQVRLGIMAGLTTDELVTELNQRIGWNDNDTLPEYPGSVRGEM</sequence>
<proteinExistence type="predicted"/>
<feature type="compositionally biased region" description="Low complexity" evidence="1">
    <location>
        <begin position="79"/>
        <end position="96"/>
    </location>
</feature>
<comment type="caution">
    <text evidence="2">The sequence shown here is derived from an EMBL/GenBank/DDBJ whole genome shotgun (WGS) entry which is preliminary data.</text>
</comment>
<reference evidence="2 3" key="1">
    <citation type="submission" date="2024-02" db="EMBL/GenBank/DDBJ databases">
        <title>A draft genome for the cacao thread blight pathogen Marasmius crinis-equi.</title>
        <authorList>
            <person name="Cohen S.P."/>
            <person name="Baruah I.K."/>
            <person name="Amoako-Attah I."/>
            <person name="Bukari Y."/>
            <person name="Meinhardt L.W."/>
            <person name="Bailey B.A."/>
        </authorList>
    </citation>
    <scope>NUCLEOTIDE SEQUENCE [LARGE SCALE GENOMIC DNA]</scope>
    <source>
        <strain evidence="2 3">GH-76</strain>
    </source>
</reference>